<protein>
    <submittedName>
        <fullName evidence="2">Protein LURP-one-related 11</fullName>
    </submittedName>
</protein>
<dbReference type="PANTHER" id="PTHR31087">
    <property type="match status" value="1"/>
</dbReference>
<dbReference type="Gene3D" id="2.40.160.200">
    <property type="entry name" value="LURP1-related"/>
    <property type="match status" value="1"/>
</dbReference>
<accession>A0A7J7C777</accession>
<name>A0A7J7C777_TRIWF</name>
<dbReference type="SUPFAM" id="SSF54518">
    <property type="entry name" value="Tubby C-terminal domain-like"/>
    <property type="match status" value="1"/>
</dbReference>
<reference evidence="2 3" key="1">
    <citation type="journal article" date="2020" name="Nat. Commun.">
        <title>Genome of Tripterygium wilfordii and identification of cytochrome P450 involved in triptolide biosynthesis.</title>
        <authorList>
            <person name="Tu L."/>
            <person name="Su P."/>
            <person name="Zhang Z."/>
            <person name="Gao L."/>
            <person name="Wang J."/>
            <person name="Hu T."/>
            <person name="Zhou J."/>
            <person name="Zhang Y."/>
            <person name="Zhao Y."/>
            <person name="Liu Y."/>
            <person name="Song Y."/>
            <person name="Tong Y."/>
            <person name="Lu Y."/>
            <person name="Yang J."/>
            <person name="Xu C."/>
            <person name="Jia M."/>
            <person name="Peters R.J."/>
            <person name="Huang L."/>
            <person name="Gao W."/>
        </authorList>
    </citation>
    <scope>NUCLEOTIDE SEQUENCE [LARGE SCALE GENOMIC DNA]</scope>
    <source>
        <strain evidence="3">cv. XIE 37</strain>
        <tissue evidence="2">Leaf</tissue>
    </source>
</reference>
<keyword evidence="3" id="KW-1185">Reference proteome</keyword>
<comment type="caution">
    <text evidence="2">The sequence shown here is derived from an EMBL/GenBank/DDBJ whole genome shotgun (WGS) entry which is preliminary data.</text>
</comment>
<dbReference type="Pfam" id="PF04525">
    <property type="entry name" value="LOR"/>
    <property type="match status" value="1"/>
</dbReference>
<dbReference type="Proteomes" id="UP000593562">
    <property type="component" value="Unassembled WGS sequence"/>
</dbReference>
<evidence type="ECO:0000313" key="2">
    <source>
        <dbReference type="EMBL" id="KAF5729981.1"/>
    </source>
</evidence>
<dbReference type="InterPro" id="IPR038595">
    <property type="entry name" value="LOR_sf"/>
</dbReference>
<evidence type="ECO:0000313" key="3">
    <source>
        <dbReference type="Proteomes" id="UP000593562"/>
    </source>
</evidence>
<sequence>MKSPPIIYTLYPPRLCNRDYRSDLVLFLHSNNHKLCFPKMGKIHPMTPTTSSSSASSSSSSSCYITSKREAFTVWMKSLVMQSNGCTVFNEDGEITYRIDNYDSKCSNEVLLMDLRGNVVFTILRKKLFRRWDGYKCSNPKPSIEVKRSRRMFRDLSYQVLLRSDNGQTSYYRLEALSGKSAFKITDNNGVIVAEANRKQSSSGVLLGDDVLSLTVEPLVDHSLIMAIVTVYGLIQHRL</sequence>
<comment type="similarity">
    <text evidence="1">Belongs to the LOR family.</text>
</comment>
<proteinExistence type="inferred from homology"/>
<dbReference type="InterPro" id="IPR007612">
    <property type="entry name" value="LOR"/>
</dbReference>
<dbReference type="AlphaFoldDB" id="A0A7J7C777"/>
<dbReference type="InParanoid" id="A0A7J7C777"/>
<gene>
    <name evidence="2" type="ORF">HS088_TW20G00351</name>
</gene>
<organism evidence="2 3">
    <name type="scientific">Tripterygium wilfordii</name>
    <name type="common">Thunder God vine</name>
    <dbReference type="NCBI Taxonomy" id="458696"/>
    <lineage>
        <taxon>Eukaryota</taxon>
        <taxon>Viridiplantae</taxon>
        <taxon>Streptophyta</taxon>
        <taxon>Embryophyta</taxon>
        <taxon>Tracheophyta</taxon>
        <taxon>Spermatophyta</taxon>
        <taxon>Magnoliopsida</taxon>
        <taxon>eudicotyledons</taxon>
        <taxon>Gunneridae</taxon>
        <taxon>Pentapetalae</taxon>
        <taxon>rosids</taxon>
        <taxon>fabids</taxon>
        <taxon>Celastrales</taxon>
        <taxon>Celastraceae</taxon>
        <taxon>Tripterygium</taxon>
    </lineage>
</organism>
<evidence type="ECO:0000256" key="1">
    <source>
        <dbReference type="ARBA" id="ARBA00005437"/>
    </source>
</evidence>
<dbReference type="EMBL" id="JAAARO010000020">
    <property type="protein sequence ID" value="KAF5729981.1"/>
    <property type="molecule type" value="Genomic_DNA"/>
</dbReference>
<dbReference type="PANTHER" id="PTHR31087:SF153">
    <property type="entry name" value="PROTEIN LURP-ONE-RELATED 11"/>
    <property type="match status" value="1"/>
</dbReference>
<dbReference type="InterPro" id="IPR025659">
    <property type="entry name" value="Tubby-like_C"/>
</dbReference>